<dbReference type="SUPFAM" id="SSF46689">
    <property type="entry name" value="Homeodomain-like"/>
    <property type="match status" value="1"/>
</dbReference>
<dbReference type="OrthoDB" id="1189000at2"/>
<comment type="caution">
    <text evidence="4">The sequence shown here is derived from an EMBL/GenBank/DDBJ whole genome shotgun (WGS) entry which is preliminary data.</text>
</comment>
<gene>
    <name evidence="4" type="ORF">D0817_01605</name>
</gene>
<dbReference type="EMBL" id="QWDM01000001">
    <property type="protein sequence ID" value="RUT72333.1"/>
    <property type="molecule type" value="Genomic_DNA"/>
</dbReference>
<evidence type="ECO:0000313" key="4">
    <source>
        <dbReference type="EMBL" id="RUT72333.1"/>
    </source>
</evidence>
<dbReference type="Gene3D" id="1.10.10.60">
    <property type="entry name" value="Homeodomain-like"/>
    <property type="match status" value="2"/>
</dbReference>
<evidence type="ECO:0000313" key="5">
    <source>
        <dbReference type="Proteomes" id="UP000288102"/>
    </source>
</evidence>
<dbReference type="PANTHER" id="PTHR47893:SF1">
    <property type="entry name" value="REGULATORY PROTEIN PCHR"/>
    <property type="match status" value="1"/>
</dbReference>
<keyword evidence="2" id="KW-0804">Transcription</keyword>
<evidence type="ECO:0000259" key="3">
    <source>
        <dbReference type="PROSITE" id="PS01124"/>
    </source>
</evidence>
<dbReference type="AlphaFoldDB" id="A0A434ADB1"/>
<protein>
    <submittedName>
        <fullName evidence="4">AraC family transcriptional regulator</fullName>
    </submittedName>
</protein>
<feature type="domain" description="HTH araC/xylS-type" evidence="3">
    <location>
        <begin position="226"/>
        <end position="325"/>
    </location>
</feature>
<sequence length="326" mass="37730">MKIIEHSYCADLSWVKPLARKLKGKIKDNFIIVPEDIQSGTRYFLECEDGIVAYYINVKYYKNLHFVQKNSKNDFIGFYYDLTDGEVRLAANNTICDLGRWKYNLAVIDGTLKTNYQIKSGSHTYALCIFVHKSKLAAFIKDDTVLFSDLQKITDPKKNTIIRYDRISNESFHILNDLRKLKVGGPVFDLHLKATVHMLMSNYLKKIARNRIIIQTVKESDIQNIIAMQMFLIENIEGPFPSISLMAKKVEMSESKFKNLFKKITGLTPNSFFMNNKLALAKELLEDKQLTISQISSRLHYSNNSHFTLNFKEHFGLSPRSFIKQL</sequence>
<dbReference type="InterPro" id="IPR053142">
    <property type="entry name" value="PchR_regulatory_protein"/>
</dbReference>
<dbReference type="GO" id="GO:0043565">
    <property type="term" value="F:sequence-specific DNA binding"/>
    <property type="evidence" value="ECO:0007669"/>
    <property type="project" value="InterPro"/>
</dbReference>
<organism evidence="4 5">
    <name type="scientific">Flavobacterium cupreum</name>
    <dbReference type="NCBI Taxonomy" id="2133766"/>
    <lineage>
        <taxon>Bacteria</taxon>
        <taxon>Pseudomonadati</taxon>
        <taxon>Bacteroidota</taxon>
        <taxon>Flavobacteriia</taxon>
        <taxon>Flavobacteriales</taxon>
        <taxon>Flavobacteriaceae</taxon>
        <taxon>Flavobacterium</taxon>
    </lineage>
</organism>
<accession>A0A434ADB1</accession>
<dbReference type="Proteomes" id="UP000288102">
    <property type="component" value="Unassembled WGS sequence"/>
</dbReference>
<proteinExistence type="predicted"/>
<dbReference type="InterPro" id="IPR009057">
    <property type="entry name" value="Homeodomain-like_sf"/>
</dbReference>
<dbReference type="InterPro" id="IPR018060">
    <property type="entry name" value="HTH_AraC"/>
</dbReference>
<dbReference type="GO" id="GO:0003700">
    <property type="term" value="F:DNA-binding transcription factor activity"/>
    <property type="evidence" value="ECO:0007669"/>
    <property type="project" value="InterPro"/>
</dbReference>
<name>A0A434ADB1_9FLAO</name>
<evidence type="ECO:0000256" key="1">
    <source>
        <dbReference type="ARBA" id="ARBA00023015"/>
    </source>
</evidence>
<keyword evidence="1" id="KW-0805">Transcription regulation</keyword>
<dbReference type="RefSeq" id="WP_127336632.1">
    <property type="nucleotide sequence ID" value="NZ_QWDM01000001.1"/>
</dbReference>
<keyword evidence="5" id="KW-1185">Reference proteome</keyword>
<evidence type="ECO:0000256" key="2">
    <source>
        <dbReference type="ARBA" id="ARBA00023163"/>
    </source>
</evidence>
<reference evidence="5" key="1">
    <citation type="journal article" date="2019" name="Syst. Appl. Microbiol.">
        <title>Flavobacterium circumlabens sp. nov. and Flavobacterium cupreum sp. nov., two psychrotrophic species isolated from Antarctic environmental samples.</title>
        <authorList>
            <person name="Kralova S."/>
            <person name="Busse H.-J."/>
            <person name="Svec P."/>
            <person name="Maslanova I."/>
            <person name="Stankova E."/>
            <person name="Bartak M."/>
            <person name="Sedlacek I."/>
        </authorList>
    </citation>
    <scope>NUCLEOTIDE SEQUENCE [LARGE SCALE GENOMIC DNA]</scope>
    <source>
        <strain evidence="5">CCM 8825</strain>
    </source>
</reference>
<dbReference type="PANTHER" id="PTHR47893">
    <property type="entry name" value="REGULATORY PROTEIN PCHR"/>
    <property type="match status" value="1"/>
</dbReference>
<dbReference type="SMART" id="SM00342">
    <property type="entry name" value="HTH_ARAC"/>
    <property type="match status" value="1"/>
</dbReference>
<dbReference type="PROSITE" id="PS01124">
    <property type="entry name" value="HTH_ARAC_FAMILY_2"/>
    <property type="match status" value="1"/>
</dbReference>
<dbReference type="Pfam" id="PF12833">
    <property type="entry name" value="HTH_18"/>
    <property type="match status" value="1"/>
</dbReference>